<feature type="domain" description="Macro" evidence="7">
    <location>
        <begin position="59"/>
        <end position="251"/>
    </location>
</feature>
<sequence length="773" mass="86036">MDSKLDFPLHGSSLFIVKHSGVALDKILNTKFGCVASFHGVDFENEMSFSQKKTPIAPERRFKFKLKSGVKVSVWKGDLTAFPADAVVNAANERLQHYGGLAQALSDAGGPRIQQESDDYIRKNGQLNTGDAVALSAGFLQNKMIIHAVGPDLPGDPNFYDVKKAKPLLETAIKNILCIAEKHHLASVAIPAISSGLFHYPLRECAETIVSAVINYFEYSHGLKHFPKEIFLVNHDEPTVKEIERACRQKSAPHQTRSYSQAAASNTKGPASASPSSFSVQIGTIHLTLKKGKIEEQKTDVIVNTASQCRTLAIGNISKAIFQKAGQEMQREITMAVKKHNIICTKPYNLQCKQVFHTFCPEKWNDGRADQILHASVTECLWTAVTHKHKSIAFPAIGTGALGFSKQESAMIMLKAVADFSQMAQSNLDVYFVIFPSDHETYQAFRGQMMRLQETPSHHNPSPGEKAAAAAEARHRSHDSRAPNPHIVLHGPTEESVREAAKWLSDHLSMPSRSVEIYNNFIQHFIEKDHLQLSKMIEAGVSIEEFLTQGHACIRVDSKSEGDAAIAVLKVEEMLCKIQKQFVAVEKHELQQMSNTEVSIERQMVDLSDRMFSDRKRSFKDLGLEMIKVEKIKNPALNYMFDLKTKQLQSSRTETMFQRIPAQFCEALLNIGFHAEFAPPEDPAYGDGIYFANTPKTAMTMWRKYDDEYLYFVEAGVLTGKSAPGQQGLILPPPVGQDPNILRDSVSGGNNVAVIFSGYQALPRYMYTCKMSD</sequence>
<dbReference type="PANTHER" id="PTHR14453">
    <property type="entry name" value="PARP/ZINC FINGER CCCH TYPE DOMAIN CONTAINING PROTEIN"/>
    <property type="match status" value="1"/>
</dbReference>
<feature type="region of interest" description="Disordered" evidence="6">
    <location>
        <begin position="248"/>
        <end position="277"/>
    </location>
</feature>
<proteinExistence type="predicted"/>
<feature type="domain" description="Macro" evidence="7">
    <location>
        <begin position="274"/>
        <end position="453"/>
    </location>
</feature>
<dbReference type="GO" id="GO:0003950">
    <property type="term" value="F:NAD+ poly-ADP-ribosyltransferase activity"/>
    <property type="evidence" value="ECO:0007669"/>
    <property type="project" value="TreeGrafter"/>
</dbReference>
<dbReference type="Gene3D" id="3.90.228.10">
    <property type="match status" value="1"/>
</dbReference>
<dbReference type="GO" id="GO:0044389">
    <property type="term" value="F:ubiquitin-like protein ligase binding"/>
    <property type="evidence" value="ECO:0007669"/>
    <property type="project" value="TreeGrafter"/>
</dbReference>
<accession>A0A1A7YM74</accession>
<evidence type="ECO:0000256" key="1">
    <source>
        <dbReference type="ARBA" id="ARBA00004123"/>
    </source>
</evidence>
<feature type="compositionally biased region" description="Polar residues" evidence="6">
    <location>
        <begin position="252"/>
        <end position="277"/>
    </location>
</feature>
<dbReference type="SUPFAM" id="SSF56399">
    <property type="entry name" value="ADP-ribosylation"/>
    <property type="match status" value="1"/>
</dbReference>
<dbReference type="AlphaFoldDB" id="A0A1A7YM74"/>
<dbReference type="GO" id="GO:0005737">
    <property type="term" value="C:cytoplasm"/>
    <property type="evidence" value="ECO:0007669"/>
    <property type="project" value="TreeGrafter"/>
</dbReference>
<dbReference type="PROSITE" id="PS51154">
    <property type="entry name" value="MACRO"/>
    <property type="match status" value="2"/>
</dbReference>
<keyword evidence="3" id="KW-0808">Transferase</keyword>
<organism evidence="8">
    <name type="scientific">Iconisemion striatum</name>
    <dbReference type="NCBI Taxonomy" id="60296"/>
    <lineage>
        <taxon>Eukaryota</taxon>
        <taxon>Metazoa</taxon>
        <taxon>Chordata</taxon>
        <taxon>Craniata</taxon>
        <taxon>Vertebrata</taxon>
        <taxon>Euteleostomi</taxon>
        <taxon>Actinopterygii</taxon>
        <taxon>Neopterygii</taxon>
        <taxon>Teleostei</taxon>
        <taxon>Neoteleostei</taxon>
        <taxon>Acanthomorphata</taxon>
        <taxon>Ovalentaria</taxon>
        <taxon>Atherinomorphae</taxon>
        <taxon>Cyprinodontiformes</taxon>
        <taxon>Nothobranchiidae</taxon>
        <taxon>Iconisemion</taxon>
    </lineage>
</organism>
<evidence type="ECO:0000256" key="2">
    <source>
        <dbReference type="ARBA" id="ARBA00022676"/>
    </source>
</evidence>
<evidence type="ECO:0000256" key="4">
    <source>
        <dbReference type="ARBA" id="ARBA00023027"/>
    </source>
</evidence>
<dbReference type="GO" id="GO:0005634">
    <property type="term" value="C:nucleus"/>
    <property type="evidence" value="ECO:0007669"/>
    <property type="project" value="UniProtKB-SubCell"/>
</dbReference>
<comment type="subcellular location">
    <subcellularLocation>
        <location evidence="1">Nucleus</location>
    </subcellularLocation>
</comment>
<evidence type="ECO:0000259" key="7">
    <source>
        <dbReference type="PROSITE" id="PS51154"/>
    </source>
</evidence>
<gene>
    <name evidence="8" type="primary">PARP9</name>
</gene>
<dbReference type="SMART" id="SM00506">
    <property type="entry name" value="A1pp"/>
    <property type="match status" value="2"/>
</dbReference>
<dbReference type="InterPro" id="IPR043472">
    <property type="entry name" value="Macro_dom-like"/>
</dbReference>
<evidence type="ECO:0000256" key="5">
    <source>
        <dbReference type="ARBA" id="ARBA00023242"/>
    </source>
</evidence>
<reference evidence="8" key="2">
    <citation type="submission" date="2016-06" db="EMBL/GenBank/DDBJ databases">
        <title>The genome of a short-lived fish provides insights into sex chromosome evolution and the genetic control of aging.</title>
        <authorList>
            <person name="Reichwald K."/>
            <person name="Felder M."/>
            <person name="Petzold A."/>
            <person name="Koch P."/>
            <person name="Groth M."/>
            <person name="Platzer M."/>
        </authorList>
    </citation>
    <scope>NUCLEOTIDE SEQUENCE</scope>
    <source>
        <tissue evidence="8">Brain</tissue>
    </source>
</reference>
<protein>
    <submittedName>
        <fullName evidence="8">Poly (ADP-ribose) polymerase family, member 9</fullName>
    </submittedName>
</protein>
<dbReference type="CDD" id="cd02907">
    <property type="entry name" value="Macro_Af1521_BAL-like"/>
    <property type="match status" value="1"/>
</dbReference>
<dbReference type="GO" id="GO:0010629">
    <property type="term" value="P:negative regulation of gene expression"/>
    <property type="evidence" value="ECO:0007669"/>
    <property type="project" value="TreeGrafter"/>
</dbReference>
<evidence type="ECO:0000256" key="3">
    <source>
        <dbReference type="ARBA" id="ARBA00022679"/>
    </source>
</evidence>
<dbReference type="InterPro" id="IPR002589">
    <property type="entry name" value="Macro_dom"/>
</dbReference>
<evidence type="ECO:0000256" key="6">
    <source>
        <dbReference type="SAM" id="MobiDB-lite"/>
    </source>
</evidence>
<dbReference type="GO" id="GO:1990404">
    <property type="term" value="F:NAD+-protein mono-ADP-ribosyltransferase activity"/>
    <property type="evidence" value="ECO:0007669"/>
    <property type="project" value="TreeGrafter"/>
</dbReference>
<dbReference type="SUPFAM" id="SSF52949">
    <property type="entry name" value="Macro domain-like"/>
    <property type="match status" value="2"/>
</dbReference>
<keyword evidence="5" id="KW-0539">Nucleus</keyword>
<name>A0A1A7YM74_9TELE</name>
<dbReference type="GO" id="GO:0060335">
    <property type="term" value="P:positive regulation of type II interferon-mediated signaling pathway"/>
    <property type="evidence" value="ECO:0007669"/>
    <property type="project" value="TreeGrafter"/>
</dbReference>
<reference evidence="8" key="1">
    <citation type="submission" date="2016-05" db="EMBL/GenBank/DDBJ databases">
        <authorList>
            <person name="Lavstsen T."/>
            <person name="Jespersen J.S."/>
        </authorList>
    </citation>
    <scope>NUCLEOTIDE SEQUENCE</scope>
    <source>
        <tissue evidence="8">Brain</tissue>
    </source>
</reference>
<dbReference type="GO" id="GO:0070212">
    <property type="term" value="P:protein poly-ADP-ribosylation"/>
    <property type="evidence" value="ECO:0007669"/>
    <property type="project" value="TreeGrafter"/>
</dbReference>
<feature type="region of interest" description="Disordered" evidence="6">
    <location>
        <begin position="455"/>
        <end position="489"/>
    </location>
</feature>
<dbReference type="Gene3D" id="3.40.220.10">
    <property type="entry name" value="Leucine Aminopeptidase, subunit E, domain 1"/>
    <property type="match status" value="2"/>
</dbReference>
<keyword evidence="4" id="KW-0520">NAD</keyword>
<evidence type="ECO:0000313" key="8">
    <source>
        <dbReference type="EMBL" id="SBP31249.1"/>
    </source>
</evidence>
<dbReference type="GO" id="GO:0003714">
    <property type="term" value="F:transcription corepressor activity"/>
    <property type="evidence" value="ECO:0007669"/>
    <property type="project" value="TreeGrafter"/>
</dbReference>
<dbReference type="InterPro" id="IPR052056">
    <property type="entry name" value="Mono-ARTD/PARP"/>
</dbReference>
<dbReference type="PANTHER" id="PTHR14453:SF70">
    <property type="entry name" value="PROTEIN MONO-ADP-RIBOSYLTRANSFERASE PARP9"/>
    <property type="match status" value="1"/>
</dbReference>
<dbReference type="EMBL" id="HADX01009017">
    <property type="protein sequence ID" value="SBP31249.1"/>
    <property type="molecule type" value="Transcribed_RNA"/>
</dbReference>
<dbReference type="Pfam" id="PF01661">
    <property type="entry name" value="Macro"/>
    <property type="match status" value="2"/>
</dbReference>
<keyword evidence="2" id="KW-0328">Glycosyltransferase</keyword>